<dbReference type="InterPro" id="IPR013325">
    <property type="entry name" value="RNA_pol_sigma_r2"/>
</dbReference>
<dbReference type="Pfam" id="PF08281">
    <property type="entry name" value="Sigma70_r4_2"/>
    <property type="match status" value="1"/>
</dbReference>
<gene>
    <name evidence="9" type="primary">sigM</name>
    <name evidence="9" type="ORF">ACFPET_16910</name>
</gene>
<dbReference type="PANTHER" id="PTHR43133">
    <property type="entry name" value="RNA POLYMERASE ECF-TYPE SIGMA FACTO"/>
    <property type="match status" value="1"/>
</dbReference>
<evidence type="ECO:0000256" key="4">
    <source>
        <dbReference type="ARBA" id="ARBA00023125"/>
    </source>
</evidence>
<evidence type="ECO:0000256" key="2">
    <source>
        <dbReference type="ARBA" id="ARBA00023015"/>
    </source>
</evidence>
<evidence type="ECO:0000256" key="5">
    <source>
        <dbReference type="ARBA" id="ARBA00023163"/>
    </source>
</evidence>
<evidence type="ECO:0000259" key="8">
    <source>
        <dbReference type="Pfam" id="PF08281"/>
    </source>
</evidence>
<accession>A0ABV8U198</accession>
<comment type="similarity">
    <text evidence="1">Belongs to the sigma-70 factor family. ECF subfamily.</text>
</comment>
<evidence type="ECO:0000256" key="1">
    <source>
        <dbReference type="ARBA" id="ARBA00010641"/>
    </source>
</evidence>
<keyword evidence="10" id="KW-1185">Reference proteome</keyword>
<reference evidence="10" key="1">
    <citation type="journal article" date="2019" name="Int. J. Syst. Evol. Microbiol.">
        <title>The Global Catalogue of Microorganisms (GCM) 10K type strain sequencing project: providing services to taxonomists for standard genome sequencing and annotation.</title>
        <authorList>
            <consortium name="The Broad Institute Genomics Platform"/>
            <consortium name="The Broad Institute Genome Sequencing Center for Infectious Disease"/>
            <person name="Wu L."/>
            <person name="Ma J."/>
        </authorList>
    </citation>
    <scope>NUCLEOTIDE SEQUENCE [LARGE SCALE GENOMIC DNA]</scope>
    <source>
        <strain evidence="10">IBRC-M 10908</strain>
    </source>
</reference>
<feature type="compositionally biased region" description="Basic and acidic residues" evidence="6">
    <location>
        <begin position="103"/>
        <end position="113"/>
    </location>
</feature>
<dbReference type="InterPro" id="IPR014284">
    <property type="entry name" value="RNA_pol_sigma-70_dom"/>
</dbReference>
<evidence type="ECO:0000313" key="10">
    <source>
        <dbReference type="Proteomes" id="UP001595823"/>
    </source>
</evidence>
<dbReference type="NCBIfam" id="TIGR02937">
    <property type="entry name" value="sigma70-ECF"/>
    <property type="match status" value="1"/>
</dbReference>
<dbReference type="InterPro" id="IPR036388">
    <property type="entry name" value="WH-like_DNA-bd_sf"/>
</dbReference>
<evidence type="ECO:0000313" key="9">
    <source>
        <dbReference type="EMBL" id="MFC4336884.1"/>
    </source>
</evidence>
<feature type="compositionally biased region" description="Basic and acidic residues" evidence="6">
    <location>
        <begin position="209"/>
        <end position="218"/>
    </location>
</feature>
<dbReference type="SUPFAM" id="SSF88946">
    <property type="entry name" value="Sigma2 domain of RNA polymerase sigma factors"/>
    <property type="match status" value="1"/>
</dbReference>
<keyword evidence="2" id="KW-0805">Transcription regulation</keyword>
<dbReference type="CDD" id="cd06171">
    <property type="entry name" value="Sigma70_r4"/>
    <property type="match status" value="1"/>
</dbReference>
<dbReference type="InterPro" id="IPR013324">
    <property type="entry name" value="RNA_pol_sigma_r3/r4-like"/>
</dbReference>
<protein>
    <submittedName>
        <fullName evidence="9">RNA polymerase sigma factor SigM</fullName>
    </submittedName>
</protein>
<dbReference type="RefSeq" id="WP_380623275.1">
    <property type="nucleotide sequence ID" value="NZ_JBHSDK010000024.1"/>
</dbReference>
<dbReference type="PANTHER" id="PTHR43133:SF50">
    <property type="entry name" value="ECF RNA POLYMERASE SIGMA FACTOR SIGM"/>
    <property type="match status" value="1"/>
</dbReference>
<dbReference type="Proteomes" id="UP001595823">
    <property type="component" value="Unassembled WGS sequence"/>
</dbReference>
<dbReference type="Gene3D" id="1.10.10.10">
    <property type="entry name" value="Winged helix-like DNA-binding domain superfamily/Winged helix DNA-binding domain"/>
    <property type="match status" value="1"/>
</dbReference>
<dbReference type="InterPro" id="IPR007627">
    <property type="entry name" value="RNA_pol_sigma70_r2"/>
</dbReference>
<feature type="domain" description="RNA polymerase sigma factor 70 region 4 type 2" evidence="8">
    <location>
        <begin position="129"/>
        <end position="179"/>
    </location>
</feature>
<evidence type="ECO:0000259" key="7">
    <source>
        <dbReference type="Pfam" id="PF04542"/>
    </source>
</evidence>
<feature type="region of interest" description="Disordered" evidence="6">
    <location>
        <begin position="168"/>
        <end position="218"/>
    </location>
</feature>
<dbReference type="InterPro" id="IPR039425">
    <property type="entry name" value="RNA_pol_sigma-70-like"/>
</dbReference>
<dbReference type="NCBIfam" id="NF007225">
    <property type="entry name" value="PRK09643.1"/>
    <property type="match status" value="1"/>
</dbReference>
<dbReference type="SUPFAM" id="SSF88659">
    <property type="entry name" value="Sigma3 and sigma4 domains of RNA polymerase sigma factors"/>
    <property type="match status" value="1"/>
</dbReference>
<comment type="caution">
    <text evidence="9">The sequence shown here is derived from an EMBL/GenBank/DDBJ whole genome shotgun (WGS) entry which is preliminary data.</text>
</comment>
<evidence type="ECO:0000256" key="3">
    <source>
        <dbReference type="ARBA" id="ARBA00023082"/>
    </source>
</evidence>
<name>A0ABV8U198_9ACTN</name>
<dbReference type="EMBL" id="JBHSDK010000024">
    <property type="protein sequence ID" value="MFC4336884.1"/>
    <property type="molecule type" value="Genomic_DNA"/>
</dbReference>
<dbReference type="Pfam" id="PF04542">
    <property type="entry name" value="Sigma70_r2"/>
    <property type="match status" value="1"/>
</dbReference>
<evidence type="ECO:0000256" key="6">
    <source>
        <dbReference type="SAM" id="MobiDB-lite"/>
    </source>
</evidence>
<proteinExistence type="inferred from homology"/>
<sequence length="218" mass="24057">MPRQPGARPEPETGDAELLSRHIKGDREAFGELFRRHRTRLWAVAVRTLGDPEDAAEALQDAMIKAYQSASGFKGKSAVSTWLHRIVVNSCLDRIRSNQRRRALAERNTRESPGEGSVENEDIALSLTVREALVKLPPEQRTVLVYVDMLGYPLDEVAEILAVRPGTVKSRAARGRKKMASWLTSAGAERNSGESGDVSSPHPPGQRDIATERRGTKP</sequence>
<organism evidence="9 10">
    <name type="scientific">Salininema proteolyticum</name>
    <dbReference type="NCBI Taxonomy" id="1607685"/>
    <lineage>
        <taxon>Bacteria</taxon>
        <taxon>Bacillati</taxon>
        <taxon>Actinomycetota</taxon>
        <taxon>Actinomycetes</taxon>
        <taxon>Glycomycetales</taxon>
        <taxon>Glycomycetaceae</taxon>
        <taxon>Salininema</taxon>
    </lineage>
</organism>
<dbReference type="InterPro" id="IPR013249">
    <property type="entry name" value="RNA_pol_sigma70_r4_t2"/>
</dbReference>
<dbReference type="Gene3D" id="1.10.1740.10">
    <property type="match status" value="1"/>
</dbReference>
<keyword evidence="3" id="KW-0731">Sigma factor</keyword>
<keyword evidence="4" id="KW-0238">DNA-binding</keyword>
<feature type="domain" description="RNA polymerase sigma-70 region 2" evidence="7">
    <location>
        <begin position="33"/>
        <end position="101"/>
    </location>
</feature>
<feature type="region of interest" description="Disordered" evidence="6">
    <location>
        <begin position="99"/>
        <end position="119"/>
    </location>
</feature>
<keyword evidence="5" id="KW-0804">Transcription</keyword>